<dbReference type="PANTHER" id="PTHR43758:SF2">
    <property type="entry name" value="OXIDIZED PURINE NUCLEOSIDE TRIPHOSPHATE HYDROLASE"/>
    <property type="match status" value="1"/>
</dbReference>
<accession>A0A955L971</accession>
<evidence type="ECO:0000256" key="14">
    <source>
        <dbReference type="ARBA" id="ARBA00030634"/>
    </source>
</evidence>
<evidence type="ECO:0000313" key="23">
    <source>
        <dbReference type="EMBL" id="MCA9385836.1"/>
    </source>
</evidence>
<evidence type="ECO:0000256" key="6">
    <source>
        <dbReference type="ARBA" id="ARBA00022842"/>
    </source>
</evidence>
<evidence type="ECO:0000256" key="4">
    <source>
        <dbReference type="ARBA" id="ARBA00022723"/>
    </source>
</evidence>
<evidence type="ECO:0000256" key="12">
    <source>
        <dbReference type="ARBA" id="ARBA00026218"/>
    </source>
</evidence>
<evidence type="ECO:0000259" key="22">
    <source>
        <dbReference type="PROSITE" id="PS51462"/>
    </source>
</evidence>
<evidence type="ECO:0000256" key="2">
    <source>
        <dbReference type="ARBA" id="ARBA00005582"/>
    </source>
</evidence>
<evidence type="ECO:0000256" key="16">
    <source>
        <dbReference type="ARBA" id="ARBA00031927"/>
    </source>
</evidence>
<dbReference type="EMBL" id="JAGQLH010000048">
    <property type="protein sequence ID" value="MCA9385836.1"/>
    <property type="molecule type" value="Genomic_DNA"/>
</dbReference>
<reference evidence="23" key="2">
    <citation type="journal article" date="2021" name="Microbiome">
        <title>Successional dynamics and alternative stable states in a saline activated sludge microbial community over 9 years.</title>
        <authorList>
            <person name="Wang Y."/>
            <person name="Ye J."/>
            <person name="Ju F."/>
            <person name="Liu L."/>
            <person name="Boyd J.A."/>
            <person name="Deng Y."/>
            <person name="Parks D.H."/>
            <person name="Jiang X."/>
            <person name="Yin X."/>
            <person name="Woodcroft B.J."/>
            <person name="Tyson G.W."/>
            <person name="Hugenholtz P."/>
            <person name="Polz M.F."/>
            <person name="Zhang T."/>
        </authorList>
    </citation>
    <scope>NUCLEOTIDE SEQUENCE</scope>
    <source>
        <strain evidence="23">HKST-UBA11</strain>
    </source>
</reference>
<dbReference type="PROSITE" id="PS00893">
    <property type="entry name" value="NUDIX_BOX"/>
    <property type="match status" value="1"/>
</dbReference>
<dbReference type="EC" id="3.6.1.56" evidence="11"/>
<evidence type="ECO:0000256" key="7">
    <source>
        <dbReference type="ARBA" id="ARBA00024448"/>
    </source>
</evidence>
<gene>
    <name evidence="23" type="ORF">KC717_04260</name>
</gene>
<dbReference type="InterPro" id="IPR020084">
    <property type="entry name" value="NUDIX_hydrolase_CS"/>
</dbReference>
<dbReference type="CDD" id="cd03427">
    <property type="entry name" value="NUDIX_MTH1_Nudt1"/>
    <property type="match status" value="1"/>
</dbReference>
<evidence type="ECO:0000313" key="24">
    <source>
        <dbReference type="Proteomes" id="UP000754563"/>
    </source>
</evidence>
<evidence type="ECO:0000256" key="5">
    <source>
        <dbReference type="ARBA" id="ARBA00022801"/>
    </source>
</evidence>
<comment type="catalytic activity">
    <reaction evidence="10">
        <text>2-oxo-ATP + H2O = 2-oxo-AMP + diphosphate + H(+)</text>
        <dbReference type="Rhea" id="RHEA:67392"/>
        <dbReference type="ChEBI" id="CHEBI:15377"/>
        <dbReference type="ChEBI" id="CHEBI:15378"/>
        <dbReference type="ChEBI" id="CHEBI:33019"/>
        <dbReference type="ChEBI" id="CHEBI:71395"/>
        <dbReference type="ChEBI" id="CHEBI:172878"/>
    </reaction>
    <physiologicalReaction direction="left-to-right" evidence="10">
        <dbReference type="Rhea" id="RHEA:67393"/>
    </physiologicalReaction>
</comment>
<dbReference type="GO" id="GO:0008413">
    <property type="term" value="F:8-oxo-7,8-dihydroguanosine triphosphate pyrophosphatase activity"/>
    <property type="evidence" value="ECO:0007669"/>
    <property type="project" value="InterPro"/>
</dbReference>
<evidence type="ECO:0000256" key="11">
    <source>
        <dbReference type="ARBA" id="ARBA00026103"/>
    </source>
</evidence>
<proteinExistence type="inferred from homology"/>
<feature type="domain" description="Nudix hydrolase" evidence="22">
    <location>
        <begin position="13"/>
        <end position="145"/>
    </location>
</feature>
<dbReference type="Pfam" id="PF00293">
    <property type="entry name" value="NUDIX"/>
    <property type="match status" value="1"/>
</dbReference>
<evidence type="ECO:0000256" key="8">
    <source>
        <dbReference type="ARBA" id="ARBA00024459"/>
    </source>
</evidence>
<keyword evidence="5" id="KW-0378">Hydrolase</keyword>
<dbReference type="GO" id="GO:0005737">
    <property type="term" value="C:cytoplasm"/>
    <property type="evidence" value="ECO:0007669"/>
    <property type="project" value="TreeGrafter"/>
</dbReference>
<comment type="cofactor">
    <cofactor evidence="1">
        <name>Mg(2+)</name>
        <dbReference type="ChEBI" id="CHEBI:18420"/>
    </cofactor>
</comment>
<dbReference type="InterPro" id="IPR015797">
    <property type="entry name" value="NUDIX_hydrolase-like_dom_sf"/>
</dbReference>
<comment type="similarity">
    <text evidence="2">Belongs to the Nudix hydrolase family.</text>
</comment>
<dbReference type="AlphaFoldDB" id="A0A955L971"/>
<reference evidence="23" key="1">
    <citation type="submission" date="2020-04" db="EMBL/GenBank/DDBJ databases">
        <authorList>
            <person name="Zhang T."/>
        </authorList>
    </citation>
    <scope>NUCLEOTIDE SEQUENCE</scope>
    <source>
        <strain evidence="23">HKST-UBA11</strain>
    </source>
</reference>
<comment type="catalytic activity">
    <reaction evidence="20">
        <text>N(6)-methyl-dATP + H2O = N(6)-methyl-dAMP + diphosphate + H(+)</text>
        <dbReference type="Rhea" id="RHEA:67604"/>
        <dbReference type="ChEBI" id="CHEBI:15377"/>
        <dbReference type="ChEBI" id="CHEBI:15378"/>
        <dbReference type="ChEBI" id="CHEBI:33019"/>
        <dbReference type="ChEBI" id="CHEBI:169976"/>
        <dbReference type="ChEBI" id="CHEBI:172872"/>
    </reaction>
    <physiologicalReaction direction="left-to-right" evidence="20">
        <dbReference type="Rhea" id="RHEA:67605"/>
    </physiologicalReaction>
</comment>
<organism evidence="23 24">
    <name type="scientific">Candidatus Dojkabacteria bacterium</name>
    <dbReference type="NCBI Taxonomy" id="2099670"/>
    <lineage>
        <taxon>Bacteria</taxon>
        <taxon>Candidatus Dojkabacteria</taxon>
    </lineage>
</organism>
<comment type="catalytic activity">
    <reaction evidence="9">
        <text>8-oxo-dGTP + H2O = 8-oxo-dGMP + diphosphate + H(+)</text>
        <dbReference type="Rhea" id="RHEA:31575"/>
        <dbReference type="ChEBI" id="CHEBI:15377"/>
        <dbReference type="ChEBI" id="CHEBI:15378"/>
        <dbReference type="ChEBI" id="CHEBI:33019"/>
        <dbReference type="ChEBI" id="CHEBI:63224"/>
        <dbReference type="ChEBI" id="CHEBI:77896"/>
    </reaction>
    <physiologicalReaction direction="left-to-right" evidence="9">
        <dbReference type="Rhea" id="RHEA:31576"/>
    </physiologicalReaction>
</comment>
<dbReference type="Proteomes" id="UP000754563">
    <property type="component" value="Unassembled WGS sequence"/>
</dbReference>
<dbReference type="Gene3D" id="3.90.79.10">
    <property type="entry name" value="Nucleoside Triphosphate Pyrophosphohydrolase"/>
    <property type="match status" value="1"/>
</dbReference>
<evidence type="ECO:0000256" key="9">
    <source>
        <dbReference type="ARBA" id="ARBA00024486"/>
    </source>
</evidence>
<comment type="catalytic activity">
    <reaction evidence="19">
        <text>O(6)-methyl-dGTP + H2O = O(6)-methyl-dGMP + diphosphate + H(+)</text>
        <dbReference type="Rhea" id="RHEA:67600"/>
        <dbReference type="ChEBI" id="CHEBI:15377"/>
        <dbReference type="ChEBI" id="CHEBI:15378"/>
        <dbReference type="ChEBI" id="CHEBI:33019"/>
        <dbReference type="ChEBI" id="CHEBI:169974"/>
        <dbReference type="ChEBI" id="CHEBI:169975"/>
    </reaction>
    <physiologicalReaction direction="left-to-right" evidence="19">
        <dbReference type="Rhea" id="RHEA:67601"/>
    </physiologicalReaction>
</comment>
<evidence type="ECO:0000256" key="3">
    <source>
        <dbReference type="ARBA" id="ARBA00011245"/>
    </source>
</evidence>
<dbReference type="GO" id="GO:0042262">
    <property type="term" value="P:DNA protection"/>
    <property type="evidence" value="ECO:0007669"/>
    <property type="project" value="InterPro"/>
</dbReference>
<evidence type="ECO:0000256" key="18">
    <source>
        <dbReference type="ARBA" id="ARBA00048002"/>
    </source>
</evidence>
<evidence type="ECO:0000256" key="1">
    <source>
        <dbReference type="ARBA" id="ARBA00001946"/>
    </source>
</evidence>
<dbReference type="PROSITE" id="PS51462">
    <property type="entry name" value="NUDIX"/>
    <property type="match status" value="1"/>
</dbReference>
<evidence type="ECO:0000256" key="20">
    <source>
        <dbReference type="ARBA" id="ARBA00049032"/>
    </source>
</evidence>
<comment type="catalytic activity">
    <reaction evidence="8">
        <text>2-oxo-dATP + H2O = 2-oxo-dAMP + diphosphate + H(+)</text>
        <dbReference type="Rhea" id="RHEA:31583"/>
        <dbReference type="ChEBI" id="CHEBI:15377"/>
        <dbReference type="ChEBI" id="CHEBI:15378"/>
        <dbReference type="ChEBI" id="CHEBI:33019"/>
        <dbReference type="ChEBI" id="CHEBI:63212"/>
        <dbReference type="ChEBI" id="CHEBI:77897"/>
        <dbReference type="EC" id="3.6.1.56"/>
    </reaction>
    <physiologicalReaction direction="left-to-right" evidence="8">
        <dbReference type="Rhea" id="RHEA:31584"/>
    </physiologicalReaction>
</comment>
<dbReference type="GO" id="GO:0008828">
    <property type="term" value="F:dATP diphosphatase activity"/>
    <property type="evidence" value="ECO:0007669"/>
    <property type="project" value="UniProtKB-EC"/>
</dbReference>
<comment type="catalytic activity">
    <reaction evidence="18">
        <text>N(6)-methyl-ATP + H2O = N(6)-methyl-AMP + diphosphate + H(+)</text>
        <dbReference type="Rhea" id="RHEA:67608"/>
        <dbReference type="ChEBI" id="CHEBI:15377"/>
        <dbReference type="ChEBI" id="CHEBI:15378"/>
        <dbReference type="ChEBI" id="CHEBI:33019"/>
        <dbReference type="ChEBI" id="CHEBI:144842"/>
        <dbReference type="ChEBI" id="CHEBI:172873"/>
    </reaction>
    <physiologicalReaction direction="left-to-right" evidence="18">
        <dbReference type="Rhea" id="RHEA:67609"/>
    </physiologicalReaction>
</comment>
<comment type="catalytic activity">
    <reaction evidence="7">
        <text>8-oxo-dATP + H2O = 8-oxo-dAMP + diphosphate + H(+)</text>
        <dbReference type="Rhea" id="RHEA:65396"/>
        <dbReference type="ChEBI" id="CHEBI:15377"/>
        <dbReference type="ChEBI" id="CHEBI:15378"/>
        <dbReference type="ChEBI" id="CHEBI:33019"/>
        <dbReference type="ChEBI" id="CHEBI:71361"/>
        <dbReference type="ChEBI" id="CHEBI:172871"/>
    </reaction>
    <physiologicalReaction direction="left-to-right" evidence="7">
        <dbReference type="Rhea" id="RHEA:65397"/>
    </physiologicalReaction>
</comment>
<dbReference type="SUPFAM" id="SSF55811">
    <property type="entry name" value="Nudix"/>
    <property type="match status" value="1"/>
</dbReference>
<evidence type="ECO:0000256" key="21">
    <source>
        <dbReference type="ARBA" id="ARBA00053094"/>
    </source>
</evidence>
<dbReference type="GO" id="GO:0046872">
    <property type="term" value="F:metal ion binding"/>
    <property type="evidence" value="ECO:0007669"/>
    <property type="project" value="UniProtKB-KW"/>
</dbReference>
<evidence type="ECO:0000256" key="19">
    <source>
        <dbReference type="ARBA" id="ARBA00048894"/>
    </source>
</evidence>
<sequence>MQSSNIENVMADNKNLPIRCVTYLMESQKVLLGHKKEGMGNGMYMGVGGKQKKGETFEETARRELKEEITVEADQIQKCGQIHFYFPHKPSWSQTVIPFICTKWSGEPTETEEMIPKWFKIEELPIHSMWPDAKYWVPFMLEGRILEGHFVYNTEDAIESFKISTL</sequence>
<evidence type="ECO:0000256" key="10">
    <source>
        <dbReference type="ARBA" id="ARBA00024596"/>
    </source>
</evidence>
<keyword evidence="4" id="KW-0479">Metal-binding</keyword>
<comment type="function">
    <text evidence="21">Oxidized purine nucleoside triphosphate hydrolase which is a prominent sanitizer of the oxidized nucleotide pool. Catalyzes the hydrolysis of 2-oxo-dATP (2-hydroxy-dATP) into 2-oxo-dAMP. Also has a significant hydrolase activity toward 2-oxo-ATP, 8-oxo-dGTP and 8-oxo-dATP. Through the hydrolysis of oxidized purine nucleoside triphosphates, prevents their incorporation into DNA and the subsequent transversions A:T to C:G and G:C to T:A. Also catalyzes the hydrolysis of methylated purine nucleoside triphosphate preventing their integration into DNA. Through this antimutagenic activity protects cells from oxidative stress.</text>
</comment>
<evidence type="ECO:0000256" key="17">
    <source>
        <dbReference type="ARBA" id="ARBA00032071"/>
    </source>
</evidence>
<comment type="subunit">
    <text evidence="3">Monomer.</text>
</comment>
<dbReference type="PRINTS" id="PR01403">
    <property type="entry name" value="8OXTPHPHTASE"/>
</dbReference>
<protein>
    <recommendedName>
        <fullName evidence="12">Oxidized purine nucleoside triphosphate hydrolase</fullName>
        <ecNumber evidence="11">3.6.1.56</ecNumber>
    </recommendedName>
    <alternativeName>
        <fullName evidence="16">2-hydroxy-dATP diphosphatase</fullName>
    </alternativeName>
    <alternativeName>
        <fullName evidence="15">7,8-dihydro-8-oxoguanine triphosphatase</fullName>
    </alternativeName>
    <alternativeName>
        <fullName evidence="14">8-oxo-dGTPase</fullName>
    </alternativeName>
    <alternativeName>
        <fullName evidence="17">Methylated purine nucleoside triphosphate hydrolase</fullName>
    </alternativeName>
    <alternativeName>
        <fullName evidence="13">Nucleoside diphosphate-linked moiety X motif 1</fullName>
    </alternativeName>
</protein>
<keyword evidence="6" id="KW-0460">Magnesium</keyword>
<evidence type="ECO:0000256" key="15">
    <source>
        <dbReference type="ARBA" id="ARBA00030682"/>
    </source>
</evidence>
<name>A0A955L971_9BACT</name>
<comment type="caution">
    <text evidence="23">The sequence shown here is derived from an EMBL/GenBank/DDBJ whole genome shotgun (WGS) entry which is preliminary data.</text>
</comment>
<evidence type="ECO:0000256" key="13">
    <source>
        <dbReference type="ARBA" id="ARBA00029673"/>
    </source>
</evidence>
<dbReference type="PANTHER" id="PTHR43758">
    <property type="entry name" value="7,8-DIHYDRO-8-OXOGUANINE TRIPHOSPHATASE"/>
    <property type="match status" value="1"/>
</dbReference>
<dbReference type="InterPro" id="IPR000086">
    <property type="entry name" value="NUDIX_hydrolase_dom"/>
</dbReference>
<dbReference type="InterPro" id="IPR003563">
    <property type="entry name" value="8ODP"/>
</dbReference>